<comment type="caution">
    <text evidence="1">The sequence shown here is derived from an EMBL/GenBank/DDBJ whole genome shotgun (WGS) entry which is preliminary data.</text>
</comment>
<organism evidence="1">
    <name type="scientific">Fervidobacterium pennivorans</name>
    <dbReference type="NCBI Taxonomy" id="93466"/>
    <lineage>
        <taxon>Bacteria</taxon>
        <taxon>Thermotogati</taxon>
        <taxon>Thermotogota</taxon>
        <taxon>Thermotogae</taxon>
        <taxon>Thermotogales</taxon>
        <taxon>Fervidobacteriaceae</taxon>
        <taxon>Fervidobacterium</taxon>
    </lineage>
</organism>
<name>A0A7V4CP38_FERPE</name>
<sequence length="172" mass="18768">MPPYVYFDRRVVNGTVTQFFHESMGVHSLKELGTNMEKNLQFPTDITIKKIAVLLQPIAVASNTQKDLNKITNYLSALQSATVQIQVADGRIHYFPLSTLVTGIKLDGAVHYTQATAGDGTLMIASLTGPYGNGGLDVNIPVPANTDFKFFIKQSTATDIGLVEVQLLVERP</sequence>
<proteinExistence type="predicted"/>
<accession>A0A7V4CP38</accession>
<dbReference type="EMBL" id="DTBH01000167">
    <property type="protein sequence ID" value="HGQ77867.1"/>
    <property type="molecule type" value="Genomic_DNA"/>
</dbReference>
<evidence type="ECO:0000313" key="1">
    <source>
        <dbReference type="EMBL" id="HGQ77867.1"/>
    </source>
</evidence>
<gene>
    <name evidence="1" type="ORF">ENU12_08240</name>
</gene>
<protein>
    <submittedName>
        <fullName evidence="1">Uncharacterized protein</fullName>
    </submittedName>
</protein>
<dbReference type="AlphaFoldDB" id="A0A7V4CP38"/>
<reference evidence="1" key="1">
    <citation type="journal article" date="2020" name="mSystems">
        <title>Genome- and Community-Level Interaction Insights into Carbon Utilization and Element Cycling Functions of Hydrothermarchaeota in Hydrothermal Sediment.</title>
        <authorList>
            <person name="Zhou Z."/>
            <person name="Liu Y."/>
            <person name="Xu W."/>
            <person name="Pan J."/>
            <person name="Luo Z.H."/>
            <person name="Li M."/>
        </authorList>
    </citation>
    <scope>NUCLEOTIDE SEQUENCE [LARGE SCALE GENOMIC DNA]</scope>
    <source>
        <strain evidence="1">SpSt-640</strain>
    </source>
</reference>